<protein>
    <recommendedName>
        <fullName evidence="10">EGF-like domain-containing protein</fullName>
    </recommendedName>
</protein>
<evidence type="ECO:0000256" key="5">
    <source>
        <dbReference type="ARBA" id="ARBA00022734"/>
    </source>
</evidence>
<dbReference type="GO" id="GO:0030246">
    <property type="term" value="F:carbohydrate binding"/>
    <property type="evidence" value="ECO:0007669"/>
    <property type="project" value="UniProtKB-KW"/>
</dbReference>
<dbReference type="GO" id="GO:0005509">
    <property type="term" value="F:calcium ion binding"/>
    <property type="evidence" value="ECO:0007669"/>
    <property type="project" value="InterPro"/>
</dbReference>
<dbReference type="PROSITE" id="PS00010">
    <property type="entry name" value="ASX_HYDROXYL"/>
    <property type="match status" value="1"/>
</dbReference>
<dbReference type="PROSITE" id="PS01186">
    <property type="entry name" value="EGF_2"/>
    <property type="match status" value="1"/>
</dbReference>
<dbReference type="EMBL" id="HACG01015993">
    <property type="protein sequence ID" value="CEK62858.1"/>
    <property type="molecule type" value="Transcribed_RNA"/>
</dbReference>
<dbReference type="Gene3D" id="2.10.25.10">
    <property type="entry name" value="Laminin"/>
    <property type="match status" value="3"/>
</dbReference>
<keyword evidence="6" id="KW-0677">Repeat</keyword>
<dbReference type="SMART" id="SM00181">
    <property type="entry name" value="EGF"/>
    <property type="match status" value="1"/>
</dbReference>
<organism evidence="11">
    <name type="scientific">Arion vulgaris</name>
    <dbReference type="NCBI Taxonomy" id="1028688"/>
    <lineage>
        <taxon>Eukaryota</taxon>
        <taxon>Metazoa</taxon>
        <taxon>Spiralia</taxon>
        <taxon>Lophotrochozoa</taxon>
        <taxon>Mollusca</taxon>
        <taxon>Gastropoda</taxon>
        <taxon>Heterobranchia</taxon>
        <taxon>Euthyneura</taxon>
        <taxon>Panpulmonata</taxon>
        <taxon>Eupulmonata</taxon>
        <taxon>Stylommatophora</taxon>
        <taxon>Helicina</taxon>
        <taxon>Arionoidea</taxon>
        <taxon>Arionidae</taxon>
        <taxon>Arion</taxon>
    </lineage>
</organism>
<keyword evidence="9" id="KW-1015">Disulfide bond</keyword>
<evidence type="ECO:0000256" key="3">
    <source>
        <dbReference type="ARBA" id="ARBA00022692"/>
    </source>
</evidence>
<evidence type="ECO:0000256" key="4">
    <source>
        <dbReference type="ARBA" id="ARBA00022729"/>
    </source>
</evidence>
<evidence type="ECO:0000259" key="10">
    <source>
        <dbReference type="PROSITE" id="PS01186"/>
    </source>
</evidence>
<keyword evidence="3" id="KW-0812">Transmembrane</keyword>
<evidence type="ECO:0000256" key="6">
    <source>
        <dbReference type="ARBA" id="ARBA00022737"/>
    </source>
</evidence>
<evidence type="ECO:0000256" key="9">
    <source>
        <dbReference type="ARBA" id="ARBA00023157"/>
    </source>
</evidence>
<dbReference type="FunFam" id="2.10.25.10:FF:000119">
    <property type="entry name" value="vitamin K-dependent protein S"/>
    <property type="match status" value="1"/>
</dbReference>
<keyword evidence="7" id="KW-1133">Transmembrane helix</keyword>
<feature type="non-terminal residue" evidence="11">
    <location>
        <position position="168"/>
    </location>
</feature>
<evidence type="ECO:0000256" key="7">
    <source>
        <dbReference type="ARBA" id="ARBA00022989"/>
    </source>
</evidence>
<keyword evidence="5" id="KW-0430">Lectin</keyword>
<dbReference type="InterPro" id="IPR001881">
    <property type="entry name" value="EGF-like_Ca-bd_dom"/>
</dbReference>
<keyword evidence="2" id="KW-0245">EGF-like domain</keyword>
<evidence type="ECO:0000256" key="8">
    <source>
        <dbReference type="ARBA" id="ARBA00023136"/>
    </source>
</evidence>
<comment type="subcellular location">
    <subcellularLocation>
        <location evidence="1">Membrane</location>
        <topology evidence="1">Single-pass type I membrane protein</topology>
    </subcellularLocation>
</comment>
<evidence type="ECO:0000256" key="2">
    <source>
        <dbReference type="ARBA" id="ARBA00022536"/>
    </source>
</evidence>
<keyword evidence="8" id="KW-0472">Membrane</keyword>
<feature type="non-terminal residue" evidence="11">
    <location>
        <position position="1"/>
    </location>
</feature>
<dbReference type="AlphaFoldDB" id="A0A0B6Z2T6"/>
<dbReference type="PANTHER" id="PTHR14789">
    <property type="entry name" value="CHONDROLECTIN VARIANT CHODLFDELTAE"/>
    <property type="match status" value="1"/>
</dbReference>
<dbReference type="GO" id="GO:0016020">
    <property type="term" value="C:membrane"/>
    <property type="evidence" value="ECO:0007669"/>
    <property type="project" value="UniProtKB-SubCell"/>
</dbReference>
<accession>A0A0B6Z2T6</accession>
<dbReference type="InterPro" id="IPR051505">
    <property type="entry name" value="C-type_lectin_domain"/>
</dbReference>
<dbReference type="InterPro" id="IPR009030">
    <property type="entry name" value="Growth_fac_rcpt_cys_sf"/>
</dbReference>
<keyword evidence="4" id="KW-0732">Signal</keyword>
<dbReference type="SMART" id="SM00179">
    <property type="entry name" value="EGF_CA"/>
    <property type="match status" value="2"/>
</dbReference>
<dbReference type="Pfam" id="PF07645">
    <property type="entry name" value="EGF_CA"/>
    <property type="match status" value="2"/>
</dbReference>
<evidence type="ECO:0000313" key="11">
    <source>
        <dbReference type="EMBL" id="CEK62858.1"/>
    </source>
</evidence>
<dbReference type="PROSITE" id="PS01187">
    <property type="entry name" value="EGF_CA"/>
    <property type="match status" value="1"/>
</dbReference>
<evidence type="ECO:0000256" key="1">
    <source>
        <dbReference type="ARBA" id="ARBA00004479"/>
    </source>
</evidence>
<dbReference type="InterPro" id="IPR000742">
    <property type="entry name" value="EGF"/>
</dbReference>
<feature type="domain" description="EGF-like" evidence="10">
    <location>
        <begin position="95"/>
        <end position="110"/>
    </location>
</feature>
<dbReference type="SUPFAM" id="SSF57184">
    <property type="entry name" value="Growth factor receptor domain"/>
    <property type="match status" value="1"/>
</dbReference>
<proteinExistence type="predicted"/>
<dbReference type="InterPro" id="IPR049883">
    <property type="entry name" value="NOTCH1_EGF-like"/>
</dbReference>
<dbReference type="InterPro" id="IPR018097">
    <property type="entry name" value="EGF_Ca-bd_CS"/>
</dbReference>
<name>A0A0B6Z2T6_9EUPU</name>
<reference evidence="11" key="1">
    <citation type="submission" date="2014-12" db="EMBL/GenBank/DDBJ databases">
        <title>Insight into the proteome of Arion vulgaris.</title>
        <authorList>
            <person name="Aradska J."/>
            <person name="Bulat T."/>
            <person name="Smidak R."/>
            <person name="Sarate P."/>
            <person name="Gangsoo J."/>
            <person name="Sialana F."/>
            <person name="Bilban M."/>
            <person name="Lubec G."/>
        </authorList>
    </citation>
    <scope>NUCLEOTIDE SEQUENCE</scope>
    <source>
        <tissue evidence="11">Skin</tissue>
    </source>
</reference>
<sequence>QICVNTPGFYECECEEGFNKTGVMGFSCEKNSFDPCVNGTHNCSYGCHIVSGIEECFCLTGTKVAADGQSCEDIDECKENICSQNCTNTNGSFTCSCYAGYMLGDDGLACIPCPANHYGQDCKYKCECRGRSQGCDSVRGCICQAQWVGTSCDEDVNDCVVFPNICKP</sequence>
<gene>
    <name evidence="11" type="primary">ORF46332</name>
</gene>
<dbReference type="InterPro" id="IPR000152">
    <property type="entry name" value="EGF-type_Asp/Asn_hydroxyl_site"/>
</dbReference>